<name>A0A6J5UEU2_PRUAR</name>
<proteinExistence type="inferred from homology"/>
<dbReference type="PROSITE" id="PS52043">
    <property type="entry name" value="UBR4_E3"/>
    <property type="match status" value="1"/>
</dbReference>
<dbReference type="AlphaFoldDB" id="A0A6J5UEU2"/>
<dbReference type="Proteomes" id="UP000507222">
    <property type="component" value="Unassembled WGS sequence"/>
</dbReference>
<keyword evidence="1" id="KW-0479">Metal-binding</keyword>
<reference evidence="2 4" key="2">
    <citation type="submission" date="2020-05" db="EMBL/GenBank/DDBJ databases">
        <authorList>
            <person name="Campoy J."/>
            <person name="Schneeberger K."/>
            <person name="Spophaly S."/>
        </authorList>
    </citation>
    <scope>NUCLEOTIDE SEQUENCE [LARGE SCALE GENOMIC DNA]</scope>
    <source>
        <strain evidence="2">PruArmRojPasFocal</strain>
    </source>
</reference>
<protein>
    <submittedName>
        <fullName evidence="2">Uncharacterized protein</fullName>
    </submittedName>
</protein>
<organism evidence="2 4">
    <name type="scientific">Prunus armeniaca</name>
    <name type="common">Apricot</name>
    <name type="synonym">Armeniaca vulgaris</name>
    <dbReference type="NCBI Taxonomy" id="36596"/>
    <lineage>
        <taxon>Eukaryota</taxon>
        <taxon>Viridiplantae</taxon>
        <taxon>Streptophyta</taxon>
        <taxon>Embryophyta</taxon>
        <taxon>Tracheophyta</taxon>
        <taxon>Spermatophyta</taxon>
        <taxon>Magnoliopsida</taxon>
        <taxon>eudicotyledons</taxon>
        <taxon>Gunneridae</taxon>
        <taxon>Pentapetalae</taxon>
        <taxon>rosids</taxon>
        <taxon>fabids</taxon>
        <taxon>Rosales</taxon>
        <taxon>Rosaceae</taxon>
        <taxon>Amygdaloideae</taxon>
        <taxon>Amygdaleae</taxon>
        <taxon>Prunus</taxon>
    </lineage>
</organism>
<accession>A0A6J5UEU2</accession>
<dbReference type="EMBL" id="CAEKDK010000003">
    <property type="protein sequence ID" value="CAB4274693.1"/>
    <property type="molecule type" value="Genomic_DNA"/>
</dbReference>
<sequence>MVDFSKELLLWLDEMSSSSDLQEAFDIIGVLADVLSGGITNCEDFVRAAINAGRG</sequence>
<evidence type="ECO:0000313" key="2">
    <source>
        <dbReference type="EMBL" id="CAB4274693.1"/>
    </source>
</evidence>
<dbReference type="GO" id="GO:0008270">
    <property type="term" value="F:zinc ion binding"/>
    <property type="evidence" value="ECO:0007669"/>
    <property type="project" value="UniProtKB-KW"/>
</dbReference>
<dbReference type="Proteomes" id="UP000507245">
    <property type="component" value="Unassembled WGS sequence"/>
</dbReference>
<evidence type="ECO:0000313" key="3">
    <source>
        <dbReference type="EMBL" id="CAB4305158.1"/>
    </source>
</evidence>
<evidence type="ECO:0000313" key="5">
    <source>
        <dbReference type="Proteomes" id="UP000507245"/>
    </source>
</evidence>
<keyword evidence="1" id="KW-0862">Zinc</keyword>
<keyword evidence="1" id="KW-0863">Zinc-finger</keyword>
<dbReference type="EMBL" id="CAEKKB010000003">
    <property type="protein sequence ID" value="CAB4305158.1"/>
    <property type="molecule type" value="Genomic_DNA"/>
</dbReference>
<comment type="similarity">
    <text evidence="1">Belongs to the UBR4 family.</text>
</comment>
<evidence type="ECO:0000313" key="4">
    <source>
        <dbReference type="Proteomes" id="UP000507222"/>
    </source>
</evidence>
<dbReference type="OrthoDB" id="30336at2759"/>
<keyword evidence="5" id="KW-1185">Reference proteome</keyword>
<evidence type="ECO:0000256" key="1">
    <source>
        <dbReference type="PROSITE-ProRule" id="PRU01388"/>
    </source>
</evidence>
<gene>
    <name evidence="2" type="ORF">CURHAP_LOCUS23276</name>
    <name evidence="3" type="ORF">ORAREDHAP_LOCUS23032</name>
</gene>
<reference evidence="5" key="1">
    <citation type="journal article" date="2020" name="Genome Biol.">
        <title>Gamete binning: chromosome-level and haplotype-resolved genome assembly enabled by high-throughput single-cell sequencing of gamete genomes.</title>
        <authorList>
            <person name="Campoy J.A."/>
            <person name="Sun H."/>
            <person name="Goel M."/>
            <person name="Jiao W.-B."/>
            <person name="Folz-Donahue K."/>
            <person name="Wang N."/>
            <person name="Rubio M."/>
            <person name="Liu C."/>
            <person name="Kukat C."/>
            <person name="Ruiz D."/>
            <person name="Huettel B."/>
            <person name="Schneeberger K."/>
        </authorList>
    </citation>
    <scope>NUCLEOTIDE SEQUENCE [LARGE SCALE GENOMIC DNA]</scope>
    <source>
        <strain evidence="5">cv. Rojo Pasion</strain>
    </source>
</reference>
<feature type="region of interest" description="UBR4 E3 catalytic module" evidence="1">
    <location>
        <begin position="1"/>
        <end position="53"/>
    </location>
</feature>